<dbReference type="Proteomes" id="UP000324800">
    <property type="component" value="Unassembled WGS sequence"/>
</dbReference>
<comment type="caution">
    <text evidence="2">The sequence shown here is derived from an EMBL/GenBank/DDBJ whole genome shotgun (WGS) entry which is preliminary data.</text>
</comment>
<keyword evidence="1" id="KW-0812">Transmembrane</keyword>
<gene>
    <name evidence="2" type="ORF">EZS28_010046</name>
</gene>
<evidence type="ECO:0000313" key="3">
    <source>
        <dbReference type="Proteomes" id="UP000324800"/>
    </source>
</evidence>
<name>A0A5J4WIS0_9EUKA</name>
<accession>A0A5J4WIS0</accession>
<feature type="transmembrane region" description="Helical" evidence="1">
    <location>
        <begin position="64"/>
        <end position="94"/>
    </location>
</feature>
<proteinExistence type="predicted"/>
<dbReference type="EMBL" id="SNRW01001946">
    <property type="protein sequence ID" value="KAA6394422.1"/>
    <property type="molecule type" value="Genomic_DNA"/>
</dbReference>
<dbReference type="AlphaFoldDB" id="A0A5J4WIS0"/>
<sequence>MNSSWEHPVPTAEYRSLFQSNSLDLSLFRKLGPYKVQINFEVCSEDATEEIPPDSKPISGADGISLAVVIIIVITVAFFGFIIIVILVVCIVMMKKRMR</sequence>
<reference evidence="2 3" key="1">
    <citation type="submission" date="2019-03" db="EMBL/GenBank/DDBJ databases">
        <title>Single cell metagenomics reveals metabolic interactions within the superorganism composed of flagellate Streblomastix strix and complex community of Bacteroidetes bacteria on its surface.</title>
        <authorList>
            <person name="Treitli S.C."/>
            <person name="Kolisko M."/>
            <person name="Husnik F."/>
            <person name="Keeling P."/>
            <person name="Hampl V."/>
        </authorList>
    </citation>
    <scope>NUCLEOTIDE SEQUENCE [LARGE SCALE GENOMIC DNA]</scope>
    <source>
        <strain evidence="2">ST1C</strain>
    </source>
</reference>
<evidence type="ECO:0000256" key="1">
    <source>
        <dbReference type="SAM" id="Phobius"/>
    </source>
</evidence>
<organism evidence="2 3">
    <name type="scientific">Streblomastix strix</name>
    <dbReference type="NCBI Taxonomy" id="222440"/>
    <lineage>
        <taxon>Eukaryota</taxon>
        <taxon>Metamonada</taxon>
        <taxon>Preaxostyla</taxon>
        <taxon>Oxymonadida</taxon>
        <taxon>Streblomastigidae</taxon>
        <taxon>Streblomastix</taxon>
    </lineage>
</organism>
<keyword evidence="1" id="KW-1133">Transmembrane helix</keyword>
<protein>
    <submittedName>
        <fullName evidence="2">Uncharacterized protein</fullName>
    </submittedName>
</protein>
<keyword evidence="1" id="KW-0472">Membrane</keyword>
<feature type="non-terminal residue" evidence="2">
    <location>
        <position position="99"/>
    </location>
</feature>
<evidence type="ECO:0000313" key="2">
    <source>
        <dbReference type="EMBL" id="KAA6394422.1"/>
    </source>
</evidence>